<comment type="caution">
    <text evidence="1">The sequence shown here is derived from an EMBL/GenBank/DDBJ whole genome shotgun (WGS) entry which is preliminary data.</text>
</comment>
<protein>
    <submittedName>
        <fullName evidence="1">Uncharacterized protein</fullName>
    </submittedName>
</protein>
<reference evidence="1" key="1">
    <citation type="journal article" date="2023" name="Genome Biol. Evol.">
        <title>Long-read-based Genome Assembly of Drosophila gunungcola Reveals Fewer Chemosensory Genes in Flower-breeding Species.</title>
        <authorList>
            <person name="Negi A."/>
            <person name="Liao B.Y."/>
            <person name="Yeh S.D."/>
        </authorList>
    </citation>
    <scope>NUCLEOTIDE SEQUENCE</scope>
    <source>
        <strain evidence="1">Sukarami</strain>
    </source>
</reference>
<dbReference type="Proteomes" id="UP001059596">
    <property type="component" value="Unassembled WGS sequence"/>
</dbReference>
<organism evidence="1 2">
    <name type="scientific">Drosophila gunungcola</name>
    <name type="common">fruit fly</name>
    <dbReference type="NCBI Taxonomy" id="103775"/>
    <lineage>
        <taxon>Eukaryota</taxon>
        <taxon>Metazoa</taxon>
        <taxon>Ecdysozoa</taxon>
        <taxon>Arthropoda</taxon>
        <taxon>Hexapoda</taxon>
        <taxon>Insecta</taxon>
        <taxon>Pterygota</taxon>
        <taxon>Neoptera</taxon>
        <taxon>Endopterygota</taxon>
        <taxon>Diptera</taxon>
        <taxon>Brachycera</taxon>
        <taxon>Muscomorpha</taxon>
        <taxon>Ephydroidea</taxon>
        <taxon>Drosophilidae</taxon>
        <taxon>Drosophila</taxon>
        <taxon>Sophophora</taxon>
    </lineage>
</organism>
<evidence type="ECO:0000313" key="1">
    <source>
        <dbReference type="EMBL" id="KAI8035905.1"/>
    </source>
</evidence>
<dbReference type="EMBL" id="JAMKOV010000028">
    <property type="protein sequence ID" value="KAI8035905.1"/>
    <property type="molecule type" value="Genomic_DNA"/>
</dbReference>
<sequence length="63" mass="7789">MNFVLVQKQIFKNRFFEEINFLTNFCNFYKGGGHHFFQKFENLKIILLRMPFDRQFNDEFSDV</sequence>
<gene>
    <name evidence="1" type="ORF">M5D96_011336</name>
</gene>
<keyword evidence="2" id="KW-1185">Reference proteome</keyword>
<proteinExistence type="predicted"/>
<dbReference type="AlphaFoldDB" id="A0A9P9YFC0"/>
<name>A0A9P9YFC0_9MUSC</name>
<accession>A0A9P9YFC0</accession>
<evidence type="ECO:0000313" key="2">
    <source>
        <dbReference type="Proteomes" id="UP001059596"/>
    </source>
</evidence>